<dbReference type="SUPFAM" id="SSF56112">
    <property type="entry name" value="Protein kinase-like (PK-like)"/>
    <property type="match status" value="1"/>
</dbReference>
<proteinExistence type="predicted"/>
<evidence type="ECO:0000313" key="2">
    <source>
        <dbReference type="EMBL" id="KTB43502.1"/>
    </source>
</evidence>
<sequence>MEECPGQSLDKVIDSISHAQLDHVADQLSDMLNRMSKITSSWLGTADGSPSRNMFFPYCLQPERPFKNVEDFINVFCQIFRIHLTEPYIESILADLPRDAPITFTHADLLPKNIIVDGTMITGIIDWGTGDWSNGQLANDGLKTSVTQVVQLTGGPGSYHYFAPVCKIRNIQSLESDNTRWCIGDFSRAQRDRLLQLAAKINFLKTSIVNDCQVWLRELLEAMKDEGLLDEGLFEQIDKAVHLKGVSRSSEVAIVWHSGL</sequence>
<organism evidence="2 3">
    <name type="scientific">Moniliophthora roreri</name>
    <name type="common">Frosty pod rot fungus</name>
    <name type="synonym">Monilia roreri</name>
    <dbReference type="NCBI Taxonomy" id="221103"/>
    <lineage>
        <taxon>Eukaryota</taxon>
        <taxon>Fungi</taxon>
        <taxon>Dikarya</taxon>
        <taxon>Basidiomycota</taxon>
        <taxon>Agaricomycotina</taxon>
        <taxon>Agaricomycetes</taxon>
        <taxon>Agaricomycetidae</taxon>
        <taxon>Agaricales</taxon>
        <taxon>Marasmiineae</taxon>
        <taxon>Marasmiaceae</taxon>
        <taxon>Moniliophthora</taxon>
    </lineage>
</organism>
<accession>A0A0W0G4J5</accession>
<name>A0A0W0G4J5_MONRR</name>
<dbReference type="InterPro" id="IPR051678">
    <property type="entry name" value="AGP_Transferase"/>
</dbReference>
<dbReference type="Pfam" id="PF01636">
    <property type="entry name" value="APH"/>
    <property type="match status" value="1"/>
</dbReference>
<dbReference type="Gene3D" id="3.90.1200.10">
    <property type="match status" value="1"/>
</dbReference>
<gene>
    <name evidence="2" type="ORF">WG66_3922</name>
</gene>
<dbReference type="PANTHER" id="PTHR21310:SF15">
    <property type="entry name" value="AMINOGLYCOSIDE PHOSPHOTRANSFERASE DOMAIN-CONTAINING PROTEIN"/>
    <property type="match status" value="1"/>
</dbReference>
<comment type="caution">
    <text evidence="2">The sequence shown here is derived from an EMBL/GenBank/DDBJ whole genome shotgun (WGS) entry which is preliminary data.</text>
</comment>
<dbReference type="AlphaFoldDB" id="A0A0W0G4J5"/>
<dbReference type="Proteomes" id="UP000054988">
    <property type="component" value="Unassembled WGS sequence"/>
</dbReference>
<feature type="domain" description="Aminoglycoside phosphotransferase" evidence="1">
    <location>
        <begin position="1"/>
        <end position="132"/>
    </location>
</feature>
<dbReference type="InterPro" id="IPR011009">
    <property type="entry name" value="Kinase-like_dom_sf"/>
</dbReference>
<evidence type="ECO:0000313" key="3">
    <source>
        <dbReference type="Proteomes" id="UP000054988"/>
    </source>
</evidence>
<dbReference type="InterPro" id="IPR002575">
    <property type="entry name" value="Aminoglycoside_PTrfase"/>
</dbReference>
<dbReference type="PANTHER" id="PTHR21310">
    <property type="entry name" value="AMINOGLYCOSIDE PHOSPHOTRANSFERASE-RELATED-RELATED"/>
    <property type="match status" value="1"/>
</dbReference>
<protein>
    <recommendedName>
        <fullName evidence="1">Aminoglycoside phosphotransferase domain-containing protein</fullName>
    </recommendedName>
</protein>
<reference evidence="2 3" key="1">
    <citation type="submission" date="2015-12" db="EMBL/GenBank/DDBJ databases">
        <title>Draft genome sequence of Moniliophthora roreri, the causal agent of frosty pod rot of cacao.</title>
        <authorList>
            <person name="Aime M.C."/>
            <person name="Diaz-Valderrama J.R."/>
            <person name="Kijpornyongpan T."/>
            <person name="Phillips-Mora W."/>
        </authorList>
    </citation>
    <scope>NUCLEOTIDE SEQUENCE [LARGE SCALE GENOMIC DNA]</scope>
    <source>
        <strain evidence="2 3">MCA 2952</strain>
    </source>
</reference>
<dbReference type="EMBL" id="LATX01001150">
    <property type="protein sequence ID" value="KTB43502.1"/>
    <property type="molecule type" value="Genomic_DNA"/>
</dbReference>
<evidence type="ECO:0000259" key="1">
    <source>
        <dbReference type="Pfam" id="PF01636"/>
    </source>
</evidence>